<dbReference type="EC" id="5.3.1.1" evidence="2"/>
<dbReference type="AlphaFoldDB" id="A0A1G2HNC0"/>
<name>A0A1G2HNC0_9BACT</name>
<evidence type="ECO:0000313" key="4">
    <source>
        <dbReference type="Proteomes" id="UP000176855"/>
    </source>
</evidence>
<dbReference type="Pfam" id="PF00121">
    <property type="entry name" value="TIM"/>
    <property type="match status" value="1"/>
</dbReference>
<dbReference type="CDD" id="cd00311">
    <property type="entry name" value="TIM"/>
    <property type="match status" value="1"/>
</dbReference>
<accession>A0A1G2HNC0</accession>
<dbReference type="Gene3D" id="3.20.20.70">
    <property type="entry name" value="Aldolase class I"/>
    <property type="match status" value="1"/>
</dbReference>
<dbReference type="NCBIfam" id="TIGR00419">
    <property type="entry name" value="tim"/>
    <property type="match status" value="1"/>
</dbReference>
<dbReference type="UniPathway" id="UPA00138"/>
<evidence type="ECO:0000313" key="3">
    <source>
        <dbReference type="EMBL" id="OGZ63986.1"/>
    </source>
</evidence>
<dbReference type="InterPro" id="IPR013785">
    <property type="entry name" value="Aldolase_TIM"/>
</dbReference>
<dbReference type="GO" id="GO:0004807">
    <property type="term" value="F:triose-phosphate isomerase activity"/>
    <property type="evidence" value="ECO:0007669"/>
    <property type="project" value="UniProtKB-UniRule"/>
</dbReference>
<evidence type="ECO:0000256" key="1">
    <source>
        <dbReference type="ARBA" id="ARBA00023235"/>
    </source>
</evidence>
<dbReference type="GO" id="GO:0006096">
    <property type="term" value="P:glycolytic process"/>
    <property type="evidence" value="ECO:0007669"/>
    <property type="project" value="UniProtKB-UniRule"/>
</dbReference>
<dbReference type="STRING" id="1802202.A2730_01545"/>
<dbReference type="UniPathway" id="UPA00109">
    <property type="reaction ID" value="UER00189"/>
</dbReference>
<sequence>MKPLIVVNFKVYTESTGKNAVSLAQMCEKVHREKKADIIVVPSLLDLQHVRSHVKIPVFSQHVDIQDQGAFTGHIPAALLHEHKLDGSLINHSEHPLPLQQIVLAVQQAKKHKLKAIVCAPTITMIREILLHCKPDYIAYEPPELIGGNISITDAEPDLIEEAAEACTVPLLCGAGIKKSSDVKKALELGCAGILVASGVIKASNPEKVLRELCVW</sequence>
<dbReference type="InterPro" id="IPR000652">
    <property type="entry name" value="Triosephosphate_isomerase"/>
</dbReference>
<dbReference type="Proteomes" id="UP000176855">
    <property type="component" value="Unassembled WGS sequence"/>
</dbReference>
<keyword evidence="1 3" id="KW-0413">Isomerase</keyword>
<comment type="caution">
    <text evidence="3">The sequence shown here is derived from an EMBL/GenBank/DDBJ whole genome shotgun (WGS) entry which is preliminary data.</text>
</comment>
<reference evidence="3 4" key="1">
    <citation type="journal article" date="2016" name="Nat. Commun.">
        <title>Thousands of microbial genomes shed light on interconnected biogeochemical processes in an aquifer system.</title>
        <authorList>
            <person name="Anantharaman K."/>
            <person name="Brown C.T."/>
            <person name="Hug L.A."/>
            <person name="Sharon I."/>
            <person name="Castelle C.J."/>
            <person name="Probst A.J."/>
            <person name="Thomas B.C."/>
            <person name="Singh A."/>
            <person name="Wilkins M.J."/>
            <person name="Karaoz U."/>
            <person name="Brodie E.L."/>
            <person name="Williams K.H."/>
            <person name="Hubbard S.S."/>
            <person name="Banfield J.F."/>
        </authorList>
    </citation>
    <scope>NUCLEOTIDE SEQUENCE [LARGE SCALE GENOMIC DNA]</scope>
</reference>
<protein>
    <recommendedName>
        <fullName evidence="2">Triose-phosphate isomerase</fullName>
        <ecNumber evidence="2">5.3.1.1</ecNumber>
    </recommendedName>
</protein>
<dbReference type="PROSITE" id="PS51440">
    <property type="entry name" value="TIM_2"/>
    <property type="match status" value="1"/>
</dbReference>
<proteinExistence type="predicted"/>
<dbReference type="GO" id="GO:0006094">
    <property type="term" value="P:gluconeogenesis"/>
    <property type="evidence" value="ECO:0007669"/>
    <property type="project" value="UniProtKB-UniPathway"/>
</dbReference>
<dbReference type="EMBL" id="MHOO01000010">
    <property type="protein sequence ID" value="OGZ63986.1"/>
    <property type="molecule type" value="Genomic_DNA"/>
</dbReference>
<organism evidence="3 4">
    <name type="scientific">Candidatus Staskawiczbacteria bacterium RIFCSPHIGHO2_01_FULL_39_25</name>
    <dbReference type="NCBI Taxonomy" id="1802202"/>
    <lineage>
        <taxon>Bacteria</taxon>
        <taxon>Candidatus Staskawicziibacteriota</taxon>
    </lineage>
</organism>
<dbReference type="InterPro" id="IPR035990">
    <property type="entry name" value="TIM_sf"/>
</dbReference>
<dbReference type="NCBIfam" id="NF003302">
    <property type="entry name" value="PRK04302.1"/>
    <property type="match status" value="1"/>
</dbReference>
<evidence type="ECO:0000256" key="2">
    <source>
        <dbReference type="NCBIfam" id="TIGR00419"/>
    </source>
</evidence>
<dbReference type="SUPFAM" id="SSF51351">
    <property type="entry name" value="Triosephosphate isomerase (TIM)"/>
    <property type="match status" value="1"/>
</dbReference>
<gene>
    <name evidence="3" type="ORF">A2730_01545</name>
</gene>